<dbReference type="EMBL" id="MW286825">
    <property type="protein sequence ID" value="QYB23509.1"/>
    <property type="molecule type" value="mRNA"/>
</dbReference>
<dbReference type="Gene3D" id="1.20.1250.10">
    <property type="match status" value="1"/>
</dbReference>
<dbReference type="SMART" id="SM00076">
    <property type="entry name" value="IFabd"/>
    <property type="match status" value="1"/>
</dbReference>
<comment type="subcellular location">
    <subcellularLocation>
        <location evidence="1">Secreted</location>
    </subcellularLocation>
</comment>
<comment type="similarity">
    <text evidence="2 8">Belongs to the alpha/beta interferon family.</text>
</comment>
<dbReference type="InterPro" id="IPR000471">
    <property type="entry name" value="Interferon_alpha/beta/delta"/>
</dbReference>
<evidence type="ECO:0000256" key="7">
    <source>
        <dbReference type="ARBA" id="ARBA00023157"/>
    </source>
</evidence>
<evidence type="ECO:0000313" key="10">
    <source>
        <dbReference type="EMBL" id="QYB23509.1"/>
    </source>
</evidence>
<dbReference type="AlphaFoldDB" id="A0A8F8SXM0"/>
<evidence type="ECO:0000256" key="4">
    <source>
        <dbReference type="ARBA" id="ARBA00022525"/>
    </source>
</evidence>
<dbReference type="PANTHER" id="PTHR11691:SF73">
    <property type="entry name" value="INTERFERON BETA"/>
    <property type="match status" value="1"/>
</dbReference>
<dbReference type="GO" id="GO:0051607">
    <property type="term" value="P:defense response to virus"/>
    <property type="evidence" value="ECO:0007669"/>
    <property type="project" value="UniProtKB-KW"/>
</dbReference>
<sequence>MVKLLSAALLLLCLGHIAYAWCPWAKTRLLTINKNSVKQLKEMGTFPKQCIDANVPQMFSESLYSFSSQAQDEHVIPVIYEALKHVKMISQNATTWSRQHLALFKNFLSQQVEELEKCVEKMTLAGDGGSEETSYPALNAYFQKLSDFLEKKELSGKFCGWEVVRKEVIVNLEFLNKFLDNRKKRR</sequence>
<dbReference type="GO" id="GO:0006955">
    <property type="term" value="P:immune response"/>
    <property type="evidence" value="ECO:0007669"/>
    <property type="project" value="UniProtKB-ARBA"/>
</dbReference>
<accession>A0A8F8SXM0</accession>
<dbReference type="Pfam" id="PF00143">
    <property type="entry name" value="Interferon"/>
    <property type="match status" value="1"/>
</dbReference>
<proteinExistence type="evidence at transcript level"/>
<evidence type="ECO:0000256" key="6">
    <source>
        <dbReference type="ARBA" id="ARBA00023118"/>
    </source>
</evidence>
<evidence type="ECO:0000256" key="5">
    <source>
        <dbReference type="ARBA" id="ARBA00022729"/>
    </source>
</evidence>
<evidence type="ECO:0000256" key="8">
    <source>
        <dbReference type="RuleBase" id="RU000436"/>
    </source>
</evidence>
<feature type="chain" id="PRO_5033986123" evidence="9">
    <location>
        <begin position="21"/>
        <end position="186"/>
    </location>
</feature>
<evidence type="ECO:0000256" key="2">
    <source>
        <dbReference type="ARBA" id="ARBA00011033"/>
    </source>
</evidence>
<keyword evidence="5 9" id="KW-0732">Signal</keyword>
<dbReference type="GO" id="GO:0005615">
    <property type="term" value="C:extracellular space"/>
    <property type="evidence" value="ECO:0007669"/>
    <property type="project" value="UniProtKB-KW"/>
</dbReference>
<dbReference type="SUPFAM" id="SSF47266">
    <property type="entry name" value="4-helical cytokines"/>
    <property type="match status" value="1"/>
</dbReference>
<gene>
    <name evidence="10" type="primary">IFNb</name>
</gene>
<evidence type="ECO:0000256" key="9">
    <source>
        <dbReference type="SAM" id="SignalP"/>
    </source>
</evidence>
<keyword evidence="3 8" id="KW-0202">Cytokine</keyword>
<dbReference type="GO" id="GO:0005125">
    <property type="term" value="F:cytokine activity"/>
    <property type="evidence" value="ECO:0007669"/>
    <property type="project" value="UniProtKB-KW"/>
</dbReference>
<name>A0A8F8SXM0_SCLFO</name>
<keyword evidence="4" id="KW-0964">Secreted</keyword>
<reference evidence="10" key="1">
    <citation type="submission" date="2020-11" db="EMBL/GenBank/DDBJ databases">
        <title>Identification and characterization of type I IFNS and their receptors in Asian arowana (Scleropages formosus).</title>
        <authorList>
            <person name="Wang S."/>
        </authorList>
    </citation>
    <scope>NUCLEOTIDE SEQUENCE</scope>
    <source>
        <tissue evidence="10">Spleen</tissue>
    </source>
</reference>
<feature type="signal peptide" evidence="9">
    <location>
        <begin position="1"/>
        <end position="20"/>
    </location>
</feature>
<protein>
    <submittedName>
        <fullName evidence="10">Interferon b</fullName>
    </submittedName>
</protein>
<dbReference type="PANTHER" id="PTHR11691">
    <property type="entry name" value="TYPE I INTERFERON"/>
    <property type="match status" value="1"/>
</dbReference>
<organism evidence="10">
    <name type="scientific">Scleropages formosus</name>
    <name type="common">Asian bonytongue</name>
    <name type="synonym">Osteoglossum formosum</name>
    <dbReference type="NCBI Taxonomy" id="113540"/>
    <lineage>
        <taxon>Eukaryota</taxon>
        <taxon>Metazoa</taxon>
        <taxon>Chordata</taxon>
        <taxon>Craniata</taxon>
        <taxon>Vertebrata</taxon>
        <taxon>Euteleostomi</taxon>
        <taxon>Actinopterygii</taxon>
        <taxon>Neopterygii</taxon>
        <taxon>Teleostei</taxon>
        <taxon>Osteoglossocephala</taxon>
        <taxon>Osteoglossomorpha</taxon>
        <taxon>Osteoglossiformes</taxon>
        <taxon>Osteoglossidae</taxon>
        <taxon>Scleropages</taxon>
    </lineage>
</organism>
<evidence type="ECO:0000256" key="1">
    <source>
        <dbReference type="ARBA" id="ARBA00004613"/>
    </source>
</evidence>
<keyword evidence="6 8" id="KW-0051">Antiviral defense</keyword>
<keyword evidence="7" id="KW-1015">Disulfide bond</keyword>
<dbReference type="InterPro" id="IPR009079">
    <property type="entry name" value="4_helix_cytokine-like_core"/>
</dbReference>
<evidence type="ECO:0000256" key="3">
    <source>
        <dbReference type="ARBA" id="ARBA00022514"/>
    </source>
</evidence>
<dbReference type="GO" id="GO:0005126">
    <property type="term" value="F:cytokine receptor binding"/>
    <property type="evidence" value="ECO:0007669"/>
    <property type="project" value="InterPro"/>
</dbReference>